<dbReference type="STRING" id="1190415.SAMN05216593_104108"/>
<accession>A0A1M7MC95</accession>
<evidence type="ECO:0000313" key="7">
    <source>
        <dbReference type="Proteomes" id="UP000183983"/>
    </source>
</evidence>
<keyword evidence="1" id="KW-0805">Transcription regulation</keyword>
<name>A0A1M7MC95_9PSED</name>
<dbReference type="GO" id="GO:0003700">
    <property type="term" value="F:DNA-binding transcription factor activity"/>
    <property type="evidence" value="ECO:0007669"/>
    <property type="project" value="InterPro"/>
</dbReference>
<dbReference type="PANTHER" id="PTHR46796">
    <property type="entry name" value="HTH-TYPE TRANSCRIPTIONAL ACTIVATOR RHAS-RELATED"/>
    <property type="match status" value="1"/>
</dbReference>
<dbReference type="InterPro" id="IPR009057">
    <property type="entry name" value="Homeodomain-like_sf"/>
</dbReference>
<dbReference type="SMART" id="SM00342">
    <property type="entry name" value="HTH_ARAC"/>
    <property type="match status" value="1"/>
</dbReference>
<proteinExistence type="predicted"/>
<dbReference type="SUPFAM" id="SSF46689">
    <property type="entry name" value="Homeodomain-like"/>
    <property type="match status" value="1"/>
</dbReference>
<dbReference type="Pfam" id="PF12833">
    <property type="entry name" value="HTH_18"/>
    <property type="match status" value="1"/>
</dbReference>
<dbReference type="EMBL" id="FRDA01000004">
    <property type="protein sequence ID" value="SHM88396.1"/>
    <property type="molecule type" value="Genomic_DNA"/>
</dbReference>
<dbReference type="PROSITE" id="PS01124">
    <property type="entry name" value="HTH_ARAC_FAMILY_2"/>
    <property type="match status" value="1"/>
</dbReference>
<comment type="function">
    <text evidence="4">Regulatory protein of the TOL plasmid xyl operons. XylS activates the xylXYZLTEGFJQKIH operon required for the degradation of toluene, m-xylene and p-xylene.</text>
</comment>
<keyword evidence="3" id="KW-0804">Transcription</keyword>
<evidence type="ECO:0000259" key="5">
    <source>
        <dbReference type="PROSITE" id="PS01124"/>
    </source>
</evidence>
<evidence type="ECO:0000256" key="2">
    <source>
        <dbReference type="ARBA" id="ARBA00023125"/>
    </source>
</evidence>
<evidence type="ECO:0000256" key="4">
    <source>
        <dbReference type="ARBA" id="ARBA00037345"/>
    </source>
</evidence>
<dbReference type="PANTHER" id="PTHR46796:SF12">
    <property type="entry name" value="HTH-TYPE DNA-BINDING TRANSCRIPTIONAL ACTIVATOR EUTR"/>
    <property type="match status" value="1"/>
</dbReference>
<dbReference type="InterPro" id="IPR018060">
    <property type="entry name" value="HTH_AraC"/>
</dbReference>
<dbReference type="AlphaFoldDB" id="A0A1M7MC95"/>
<sequence>MRGLNRGGRMDRYCFAELKINDVDKASEHFQLHDNFMTINPGEEGRFDYSKRVCLLGHSFIGTSLSESGWGYHTTNVMDGFLMTIPHTGSLNWQTRAGRYKVAPGAAALVDQREVFKAAYASGVRYTTLYIDNLDMLKYLTLLTGVPPKTRIYFNRLSAGATPIPVVLKLVETIFDVMSGSRVPVVNVATSLKESLIGFILFNCDNNYTRAISDTSGHAAPTPHSIKLAMDFMAENTDPHLTVGEVAVHAGLSVRSLQSGFKRYKNTTPIAFLRTVRINRSRHLLSRSDGEDSPKEIAQRCGFTNYHVFCKYYLEAFYEHPSVTYGRTGRDV</sequence>
<gene>
    <name evidence="6" type="ORF">SAMN05216593_104108</name>
</gene>
<feature type="domain" description="HTH araC/xylS-type" evidence="5">
    <location>
        <begin position="227"/>
        <end position="327"/>
    </location>
</feature>
<dbReference type="GO" id="GO:0043565">
    <property type="term" value="F:sequence-specific DNA binding"/>
    <property type="evidence" value="ECO:0007669"/>
    <property type="project" value="InterPro"/>
</dbReference>
<evidence type="ECO:0000313" key="6">
    <source>
        <dbReference type="EMBL" id="SHM88396.1"/>
    </source>
</evidence>
<dbReference type="Proteomes" id="UP000183983">
    <property type="component" value="Unassembled WGS sequence"/>
</dbReference>
<dbReference type="InterPro" id="IPR050204">
    <property type="entry name" value="AraC_XylS_family_regulators"/>
</dbReference>
<evidence type="ECO:0000256" key="1">
    <source>
        <dbReference type="ARBA" id="ARBA00023015"/>
    </source>
</evidence>
<protein>
    <submittedName>
        <fullName evidence="6">Helix-turn-helix domain-containing protein</fullName>
    </submittedName>
</protein>
<keyword evidence="2" id="KW-0238">DNA-binding</keyword>
<dbReference type="Gene3D" id="1.10.10.60">
    <property type="entry name" value="Homeodomain-like"/>
    <property type="match status" value="1"/>
</dbReference>
<organism evidence="6 7">
    <name type="scientific">Pseudomonas asturiensis</name>
    <dbReference type="NCBI Taxonomy" id="1190415"/>
    <lineage>
        <taxon>Bacteria</taxon>
        <taxon>Pseudomonadati</taxon>
        <taxon>Pseudomonadota</taxon>
        <taxon>Gammaproteobacteria</taxon>
        <taxon>Pseudomonadales</taxon>
        <taxon>Pseudomonadaceae</taxon>
        <taxon>Pseudomonas</taxon>
    </lineage>
</organism>
<reference evidence="6 7" key="1">
    <citation type="submission" date="2016-11" db="EMBL/GenBank/DDBJ databases">
        <authorList>
            <person name="Jaros S."/>
            <person name="Januszkiewicz K."/>
            <person name="Wedrychowicz H."/>
        </authorList>
    </citation>
    <scope>NUCLEOTIDE SEQUENCE [LARGE SCALE GENOMIC DNA]</scope>
    <source>
        <strain evidence="6 7">LMG 26898</strain>
    </source>
</reference>
<dbReference type="RefSeq" id="WP_175561672.1">
    <property type="nucleotide sequence ID" value="NZ_FRDA01000004.1"/>
</dbReference>
<evidence type="ECO:0000256" key="3">
    <source>
        <dbReference type="ARBA" id="ARBA00023163"/>
    </source>
</evidence>